<dbReference type="Pfam" id="PF01826">
    <property type="entry name" value="TIL"/>
    <property type="match status" value="1"/>
</dbReference>
<keyword evidence="2" id="KW-0732">Signal</keyword>
<feature type="domain" description="TIL" evidence="3">
    <location>
        <begin position="61"/>
        <end position="116"/>
    </location>
</feature>
<organism evidence="4">
    <name type="scientific">Rhipicephalus microplus</name>
    <name type="common">Cattle tick</name>
    <name type="synonym">Boophilus microplus</name>
    <dbReference type="NCBI Taxonomy" id="6941"/>
    <lineage>
        <taxon>Eukaryota</taxon>
        <taxon>Metazoa</taxon>
        <taxon>Ecdysozoa</taxon>
        <taxon>Arthropoda</taxon>
        <taxon>Chelicerata</taxon>
        <taxon>Arachnida</taxon>
        <taxon>Acari</taxon>
        <taxon>Parasitiformes</taxon>
        <taxon>Ixodida</taxon>
        <taxon>Ixodoidea</taxon>
        <taxon>Ixodidae</taxon>
        <taxon>Rhipicephalinae</taxon>
        <taxon>Rhipicephalus</taxon>
        <taxon>Boophilus</taxon>
    </lineage>
</organism>
<dbReference type="EMBL" id="GIKN01002939">
    <property type="protein sequence ID" value="NIE45212.1"/>
    <property type="molecule type" value="Transcribed_RNA"/>
</dbReference>
<name>A0A6G5A2H6_RHIMP</name>
<evidence type="ECO:0000256" key="2">
    <source>
        <dbReference type="SAM" id="SignalP"/>
    </source>
</evidence>
<dbReference type="Gene3D" id="2.10.25.10">
    <property type="entry name" value="Laminin"/>
    <property type="match status" value="1"/>
</dbReference>
<evidence type="ECO:0000259" key="3">
    <source>
        <dbReference type="Pfam" id="PF01826"/>
    </source>
</evidence>
<dbReference type="VEuPathDB" id="VectorBase:LOC119179599"/>
<accession>A0A6G5A2H6</accession>
<dbReference type="SUPFAM" id="SSF57567">
    <property type="entry name" value="Serine protease inhibitors"/>
    <property type="match status" value="1"/>
</dbReference>
<evidence type="ECO:0000313" key="4">
    <source>
        <dbReference type="EMBL" id="NIE45212.1"/>
    </source>
</evidence>
<proteinExistence type="predicted"/>
<dbReference type="OrthoDB" id="6525381at2759"/>
<dbReference type="InterPro" id="IPR036084">
    <property type="entry name" value="Ser_inhib-like_sf"/>
</dbReference>
<protein>
    <submittedName>
        <fullName evidence="4">Putative glycine-rich cell wall structural protein 1</fullName>
    </submittedName>
</protein>
<dbReference type="InterPro" id="IPR002919">
    <property type="entry name" value="TIL_dom"/>
</dbReference>
<evidence type="ECO:0000256" key="1">
    <source>
        <dbReference type="SAM" id="MobiDB-lite"/>
    </source>
</evidence>
<dbReference type="AlphaFoldDB" id="A0A6G5A2H6"/>
<sequence>MAKIISLSLLALCALLLPTYGQEAQPLLGDLKTGGAGGGSAGSGSTWLPRPGLGRGCRRRREIVKRCVSSSCGEYKCSDLHRFRQRVCTADCQTGCFCAWPFFRNNDGRCVHFWQCYTYRRPRRPALSGSIGGAVGPQPGVDQGDGVLGAGWPTTPGFGPGGAWGGASGVPSSGWGSAYGQYPGAWSGAAYPQYTGGWSSPGGNGVFGAGNGGFAVGSGGLGSGPGGLGVVSGGVGGGSSGYGIGSGSFGVGGGSSGVLASGAGITGSTNGGLGSIAGSGAFGTGNAGATNVKVQGR</sequence>
<feature type="signal peptide" evidence="2">
    <location>
        <begin position="1"/>
        <end position="21"/>
    </location>
</feature>
<feature type="region of interest" description="Disordered" evidence="1">
    <location>
        <begin position="278"/>
        <end position="297"/>
    </location>
</feature>
<feature type="chain" id="PRO_5026127583" evidence="2">
    <location>
        <begin position="22"/>
        <end position="297"/>
    </location>
</feature>
<dbReference type="CDD" id="cd19941">
    <property type="entry name" value="TIL"/>
    <property type="match status" value="1"/>
</dbReference>
<reference evidence="4" key="1">
    <citation type="submission" date="2020-03" db="EMBL/GenBank/DDBJ databases">
        <title>A transcriptome and proteome of the tick Rhipicephalus microplus shaped by the genetic composition of its hosts and developmental stage.</title>
        <authorList>
            <person name="Garcia G.R."/>
            <person name="Ribeiro J.M.C."/>
            <person name="Maruyama S.R."/>
            <person name="Gardinasse L.G."/>
            <person name="Nelson K."/>
            <person name="Ferreira B.R."/>
            <person name="Andrade T.G."/>
            <person name="Santos I.K.F.M."/>
        </authorList>
    </citation>
    <scope>NUCLEOTIDE SEQUENCE</scope>
    <source>
        <strain evidence="4">NSGR</strain>
        <tissue evidence="4">Salivary glands</tissue>
    </source>
</reference>